<evidence type="ECO:0000313" key="3">
    <source>
        <dbReference type="EMBL" id="MBH9575941.1"/>
    </source>
</evidence>
<proteinExistence type="predicted"/>
<dbReference type="CDD" id="cd01948">
    <property type="entry name" value="EAL"/>
    <property type="match status" value="1"/>
</dbReference>
<dbReference type="EMBL" id="JAEDAK010000002">
    <property type="protein sequence ID" value="MBH9575941.1"/>
    <property type="molecule type" value="Genomic_DNA"/>
</dbReference>
<dbReference type="PROSITE" id="PS50925">
    <property type="entry name" value="BLUF"/>
    <property type="match status" value="1"/>
</dbReference>
<dbReference type="Proteomes" id="UP000613266">
    <property type="component" value="Unassembled WGS sequence"/>
</dbReference>
<dbReference type="Gene3D" id="3.20.20.450">
    <property type="entry name" value="EAL domain"/>
    <property type="match status" value="1"/>
</dbReference>
<reference evidence="3" key="1">
    <citation type="submission" date="2020-12" db="EMBL/GenBank/DDBJ databases">
        <title>The genome sequence of Inhella sp. 1Y17.</title>
        <authorList>
            <person name="Liu Y."/>
        </authorList>
    </citation>
    <scope>NUCLEOTIDE SEQUENCE</scope>
    <source>
        <strain evidence="3">1Y17</strain>
    </source>
</reference>
<protein>
    <submittedName>
        <fullName evidence="3">Diguanylate phosphodiesterase</fullName>
    </submittedName>
</protein>
<feature type="domain" description="BLUF" evidence="2">
    <location>
        <begin position="2"/>
        <end position="93"/>
    </location>
</feature>
<dbReference type="PROSITE" id="PS50883">
    <property type="entry name" value="EAL"/>
    <property type="match status" value="1"/>
</dbReference>
<dbReference type="SMART" id="SM01034">
    <property type="entry name" value="BLUF"/>
    <property type="match status" value="1"/>
</dbReference>
<keyword evidence="4" id="KW-1185">Reference proteome</keyword>
<accession>A0A931NFB9</accession>
<evidence type="ECO:0000259" key="1">
    <source>
        <dbReference type="PROSITE" id="PS50883"/>
    </source>
</evidence>
<dbReference type="InterPro" id="IPR036046">
    <property type="entry name" value="Acylphosphatase-like_dom_sf"/>
</dbReference>
<dbReference type="InterPro" id="IPR050706">
    <property type="entry name" value="Cyclic-di-GMP_PDE-like"/>
</dbReference>
<dbReference type="InterPro" id="IPR035919">
    <property type="entry name" value="EAL_sf"/>
</dbReference>
<comment type="caution">
    <text evidence="3">The sequence shown here is derived from an EMBL/GenBank/DDBJ whole genome shotgun (WGS) entry which is preliminary data.</text>
</comment>
<organism evidence="3 4">
    <name type="scientific">Inhella proteolytica</name>
    <dbReference type="NCBI Taxonomy" id="2795029"/>
    <lineage>
        <taxon>Bacteria</taxon>
        <taxon>Pseudomonadati</taxon>
        <taxon>Pseudomonadota</taxon>
        <taxon>Betaproteobacteria</taxon>
        <taxon>Burkholderiales</taxon>
        <taxon>Sphaerotilaceae</taxon>
        <taxon>Inhella</taxon>
    </lineage>
</organism>
<sequence length="415" mass="45322">MLHQLIYRSRAAAALLAHGLERLAAEAGRRNRALGISGLLVCDGDYFLQVLEGPRSAVLTLYDAIVADPRHSAVVLIRSEPVARRQFQGWRFLVAPPQAQGRRWPPRLSRSGSLADEGEDRVAAIIDSFLCGDWRDPAGAPSAGPPLGPARARGPAQPGLPHGLHGLPALPEAPPVRFAMQPIVEPHIGRISSVELLLRGPEGEAPAALLRRLSRAERYAQDLAWKELAFAQIARTAFTGKVAINLLPGALMRDPLAAERLARIARSHGIEPQRVIVEITEAEAISQPERFYRNVAELKAAGFLTAIDDFGAGHAGLSLLTNFQPDKVKIDRQLVHDIQRSGVRQAIVRAVLDCCRRLGITVVAEGIEQHEEYAWLFAAGVRRFQGFYFARPALEAVPEIRWPAALEEAVEARVA</sequence>
<dbReference type="Pfam" id="PF00563">
    <property type="entry name" value="EAL"/>
    <property type="match status" value="1"/>
</dbReference>
<name>A0A931NFB9_9BURK</name>
<dbReference type="SUPFAM" id="SSF141868">
    <property type="entry name" value="EAL domain-like"/>
    <property type="match status" value="1"/>
</dbReference>
<dbReference type="GO" id="GO:0071949">
    <property type="term" value="F:FAD binding"/>
    <property type="evidence" value="ECO:0007669"/>
    <property type="project" value="InterPro"/>
</dbReference>
<feature type="domain" description="EAL" evidence="1">
    <location>
        <begin position="153"/>
        <end position="406"/>
    </location>
</feature>
<dbReference type="Pfam" id="PF04940">
    <property type="entry name" value="BLUF"/>
    <property type="match status" value="1"/>
</dbReference>
<dbReference type="InterPro" id="IPR007024">
    <property type="entry name" value="BLUF_domain"/>
</dbReference>
<dbReference type="SMART" id="SM00052">
    <property type="entry name" value="EAL"/>
    <property type="match status" value="1"/>
</dbReference>
<evidence type="ECO:0000313" key="4">
    <source>
        <dbReference type="Proteomes" id="UP000613266"/>
    </source>
</evidence>
<dbReference type="RefSeq" id="WP_198109562.1">
    <property type="nucleotide sequence ID" value="NZ_JAEDAK010000002.1"/>
</dbReference>
<dbReference type="AlphaFoldDB" id="A0A931NFB9"/>
<gene>
    <name evidence="3" type="ORF">I7X39_03385</name>
</gene>
<dbReference type="GO" id="GO:0071111">
    <property type="term" value="F:cyclic-guanylate-specific phosphodiesterase activity"/>
    <property type="evidence" value="ECO:0007669"/>
    <property type="project" value="InterPro"/>
</dbReference>
<dbReference type="SUPFAM" id="SSF54975">
    <property type="entry name" value="Acylphosphatase/BLUF domain-like"/>
    <property type="match status" value="1"/>
</dbReference>
<dbReference type="GO" id="GO:0009882">
    <property type="term" value="F:blue light photoreceptor activity"/>
    <property type="evidence" value="ECO:0007669"/>
    <property type="project" value="InterPro"/>
</dbReference>
<evidence type="ECO:0000259" key="2">
    <source>
        <dbReference type="PROSITE" id="PS50925"/>
    </source>
</evidence>
<dbReference type="InterPro" id="IPR001633">
    <property type="entry name" value="EAL_dom"/>
</dbReference>
<dbReference type="Gene3D" id="3.30.70.100">
    <property type="match status" value="1"/>
</dbReference>
<dbReference type="PANTHER" id="PTHR33121:SF15">
    <property type="entry name" value="BLUE LIGHT- AND TEMPERATURE-REGULATED ANTIREPRESSOR BLUF"/>
    <property type="match status" value="1"/>
</dbReference>
<dbReference type="PANTHER" id="PTHR33121">
    <property type="entry name" value="CYCLIC DI-GMP PHOSPHODIESTERASE PDEF"/>
    <property type="match status" value="1"/>
</dbReference>